<feature type="region of interest" description="Disordered" evidence="1">
    <location>
        <begin position="88"/>
        <end position="192"/>
    </location>
</feature>
<feature type="compositionally biased region" description="Polar residues" evidence="1">
    <location>
        <begin position="166"/>
        <end position="176"/>
    </location>
</feature>
<protein>
    <submittedName>
        <fullName evidence="2">DUF3108 domain-containing protein</fullName>
    </submittedName>
</protein>
<evidence type="ECO:0000313" key="2">
    <source>
        <dbReference type="EMBL" id="MDD0817053.1"/>
    </source>
</evidence>
<proteinExistence type="predicted"/>
<name>A0ABT5MKE2_9BURK</name>
<gene>
    <name evidence="2" type="ORF">PSQ39_20640</name>
</gene>
<organism evidence="2 3">
    <name type="scientific">Curvibacter microcysteis</name>
    <dbReference type="NCBI Taxonomy" id="3026419"/>
    <lineage>
        <taxon>Bacteria</taxon>
        <taxon>Pseudomonadati</taxon>
        <taxon>Pseudomonadota</taxon>
        <taxon>Betaproteobacteria</taxon>
        <taxon>Burkholderiales</taxon>
        <taxon>Comamonadaceae</taxon>
        <taxon>Curvibacter</taxon>
    </lineage>
</organism>
<dbReference type="Pfam" id="PF11306">
    <property type="entry name" value="DUF3108"/>
    <property type="match status" value="1"/>
</dbReference>
<evidence type="ECO:0000313" key="3">
    <source>
        <dbReference type="Proteomes" id="UP001528672"/>
    </source>
</evidence>
<reference evidence="2 3" key="1">
    <citation type="submission" date="2023-02" db="EMBL/GenBank/DDBJ databases">
        <title>Bacterial whole genome sequence for Curvibacter sp. HBC28.</title>
        <authorList>
            <person name="Le V."/>
            <person name="Ko S.-R."/>
            <person name="Ahn C.-Y."/>
            <person name="Oh H.-M."/>
        </authorList>
    </citation>
    <scope>NUCLEOTIDE SEQUENCE [LARGE SCALE GENOMIC DNA]</scope>
    <source>
        <strain evidence="2 3">HBC28</strain>
    </source>
</reference>
<dbReference type="EMBL" id="JAQSIO010000013">
    <property type="protein sequence ID" value="MDD0817053.1"/>
    <property type="molecule type" value="Genomic_DNA"/>
</dbReference>
<sequence length="399" mass="41600">MSLTRSPPTQASQVSALNAPPLLAPTPTIGPSRTVLGALVAMVLAVHALLLWGGDAVFGSSGTGNTPLSPPSGAVLNTRRIEAPVRVAAAAPAKPQTAAPRPAPARRPRVAAPPAANPGAPGVSAPALEAPALTSTSSSDAPVSPAGDSAPEGPSTESHAPFITGPQGSVPAQDSAASPPPEQRPTAIKVPPPIRLSYDVRAEVKRLPYQANGEMRWRHDGQQYEAQASIRLFLIGSRSQSSQGSLTPAGLAPRRFGDKVRNEQAAHFNAEQGKVSFSANTPDAVLLPGMQDRLSVFMQLASLVAADPAQYPAGTRISVPTVGPRDAETWVFAVDGPEDLRLSQGPMATLKLTRAPRAEFDTRVELWLAPDIHYLPARIRITQANGDFVDQQLSGVGQP</sequence>
<comment type="caution">
    <text evidence="2">The sequence shown here is derived from an EMBL/GenBank/DDBJ whole genome shotgun (WGS) entry which is preliminary data.</text>
</comment>
<accession>A0ABT5MKE2</accession>
<dbReference type="Proteomes" id="UP001528672">
    <property type="component" value="Unassembled WGS sequence"/>
</dbReference>
<feature type="compositionally biased region" description="Polar residues" evidence="1">
    <location>
        <begin position="1"/>
        <end position="15"/>
    </location>
</feature>
<feature type="compositionally biased region" description="Low complexity" evidence="1">
    <location>
        <begin position="110"/>
        <end position="127"/>
    </location>
</feature>
<dbReference type="InterPro" id="IPR021457">
    <property type="entry name" value="DUF3108"/>
</dbReference>
<keyword evidence="3" id="KW-1185">Reference proteome</keyword>
<feature type="region of interest" description="Disordered" evidence="1">
    <location>
        <begin position="1"/>
        <end position="20"/>
    </location>
</feature>
<evidence type="ECO:0000256" key="1">
    <source>
        <dbReference type="SAM" id="MobiDB-lite"/>
    </source>
</evidence>
<feature type="compositionally biased region" description="Low complexity" evidence="1">
    <location>
        <begin position="88"/>
        <end position="100"/>
    </location>
</feature>